<evidence type="ECO:0000313" key="7">
    <source>
        <dbReference type="EMBL" id="UYU66888.1"/>
    </source>
</evidence>
<dbReference type="InterPro" id="IPR050833">
    <property type="entry name" value="Poly_Biosynth_Transport"/>
</dbReference>
<gene>
    <name evidence="7" type="ORF">KQP68_00995</name>
</gene>
<keyword evidence="2" id="KW-1003">Cell membrane</keyword>
<organism evidence="7 8">
    <name type="scientific">Bacteroides thetaiotaomicron</name>
    <dbReference type="NCBI Taxonomy" id="818"/>
    <lineage>
        <taxon>Bacteria</taxon>
        <taxon>Pseudomonadati</taxon>
        <taxon>Bacteroidota</taxon>
        <taxon>Bacteroidia</taxon>
        <taxon>Bacteroidales</taxon>
        <taxon>Bacteroidaceae</taxon>
        <taxon>Bacteroides</taxon>
    </lineage>
</organism>
<dbReference type="Proteomes" id="UP001156218">
    <property type="component" value="Chromosome"/>
</dbReference>
<feature type="transmembrane region" description="Helical" evidence="6">
    <location>
        <begin position="45"/>
        <end position="67"/>
    </location>
</feature>
<evidence type="ECO:0000256" key="6">
    <source>
        <dbReference type="SAM" id="Phobius"/>
    </source>
</evidence>
<evidence type="ECO:0000256" key="4">
    <source>
        <dbReference type="ARBA" id="ARBA00022989"/>
    </source>
</evidence>
<evidence type="ECO:0000256" key="3">
    <source>
        <dbReference type="ARBA" id="ARBA00022692"/>
    </source>
</evidence>
<reference evidence="7 8" key="1">
    <citation type="submission" date="2021-06" db="EMBL/GenBank/DDBJ databases">
        <title>Interrogation of the integrated mobile genetic elements in gut-associated Bacteroides with a consensus prediction approach.</title>
        <authorList>
            <person name="Campbell D.E."/>
            <person name="Leigh J.R."/>
            <person name="Kim T."/>
            <person name="England W."/>
            <person name="Whitaker R.J."/>
            <person name="Degnan P.H."/>
        </authorList>
    </citation>
    <scope>NUCLEOTIDE SEQUENCE [LARGE SCALE GENOMIC DNA]</scope>
    <source>
        <strain evidence="7 8">WAL8669</strain>
    </source>
</reference>
<evidence type="ECO:0000256" key="5">
    <source>
        <dbReference type="ARBA" id="ARBA00023136"/>
    </source>
</evidence>
<evidence type="ECO:0000313" key="8">
    <source>
        <dbReference type="Proteomes" id="UP001156218"/>
    </source>
</evidence>
<comment type="subcellular location">
    <subcellularLocation>
        <location evidence="1">Cell membrane</location>
        <topology evidence="1">Multi-pass membrane protein</topology>
    </subcellularLocation>
</comment>
<feature type="transmembrane region" description="Helical" evidence="6">
    <location>
        <begin position="88"/>
        <end position="115"/>
    </location>
</feature>
<feature type="transmembrane region" description="Helical" evidence="6">
    <location>
        <begin position="381"/>
        <end position="400"/>
    </location>
</feature>
<evidence type="ECO:0000256" key="2">
    <source>
        <dbReference type="ARBA" id="ARBA00022475"/>
    </source>
</evidence>
<feature type="transmembrane region" description="Helical" evidence="6">
    <location>
        <begin position="127"/>
        <end position="149"/>
    </location>
</feature>
<keyword evidence="4 6" id="KW-1133">Transmembrane helix</keyword>
<proteinExistence type="predicted"/>
<dbReference type="GO" id="GO:0042910">
    <property type="term" value="F:xenobiotic transmembrane transporter activity"/>
    <property type="evidence" value="ECO:0007669"/>
    <property type="project" value="InterPro"/>
</dbReference>
<dbReference type="AlphaFoldDB" id="A0A139L1B0"/>
<accession>A0A139L1B0</accession>
<feature type="transmembrane region" description="Helical" evidence="6">
    <location>
        <begin position="349"/>
        <end position="369"/>
    </location>
</feature>
<dbReference type="GO" id="GO:0005886">
    <property type="term" value="C:plasma membrane"/>
    <property type="evidence" value="ECO:0007669"/>
    <property type="project" value="UniProtKB-SubCell"/>
</dbReference>
<feature type="transmembrane region" description="Helical" evidence="6">
    <location>
        <begin position="16"/>
        <end position="33"/>
    </location>
</feature>
<feature type="transmembrane region" description="Helical" evidence="6">
    <location>
        <begin position="406"/>
        <end position="425"/>
    </location>
</feature>
<feature type="transmembrane region" description="Helical" evidence="6">
    <location>
        <begin position="188"/>
        <end position="209"/>
    </location>
</feature>
<sequence length="511" mass="57860">MTVVGSNNKRIAKNTLLLYFRMLFTMIVSLYTSRVVLKVLGVEDFGVYNVVGGVVAMFSVISGSLSTAISRYITYELGKHNIEQLKKVFSTAIAIQALLALLIIILAEIAGVWFLNTKMNIPVERIYAANWVLQCSIFTFAVNLISLPYNAVIIAHEQMSAFAYISIIEILLKLIIVFVLMYSPWDKLIVYAVLLLLISVVIRIIYGIYCKCHFLECRWSFIIDKFYLKEMGSFASWNFIGASAGILRSQGVGVLLNIFLGPTVNAARAIAEQVNFAIASFSNNFMVAVNPQIIKSYSQNNIHYSYKLVMSSARLSYFLLLLLSLPIMVGTCFILQLWLTVVPDNSICFIRLALILSLVESLSLPLVTLQQATGKIKWYQIVVGGFHLLNFPFAWLFLYLKFAPEVVYVIAIVLAILCLYARLYMLRILINLSIKTFCIEVFIRVSLVTIISVLLSFFVNNIIDSSDIVAMMITFTFTLLFIMIFGLKRSELGIIYYKIKLLKEKLFDYIK</sequence>
<keyword evidence="3 6" id="KW-0812">Transmembrane</keyword>
<dbReference type="EMBL" id="CP083680">
    <property type="protein sequence ID" value="UYU66888.1"/>
    <property type="molecule type" value="Genomic_DNA"/>
</dbReference>
<feature type="transmembrane region" description="Helical" evidence="6">
    <location>
        <begin position="468"/>
        <end position="487"/>
    </location>
</feature>
<feature type="transmembrane region" description="Helical" evidence="6">
    <location>
        <begin position="161"/>
        <end position="182"/>
    </location>
</feature>
<keyword evidence="5 6" id="KW-0472">Membrane</keyword>
<dbReference type="RefSeq" id="WP_048696115.1">
    <property type="nucleotide sequence ID" value="NZ_BQNN01000001.1"/>
</dbReference>
<feature type="transmembrane region" description="Helical" evidence="6">
    <location>
        <begin position="437"/>
        <end position="462"/>
    </location>
</feature>
<feature type="transmembrane region" description="Helical" evidence="6">
    <location>
        <begin position="315"/>
        <end position="337"/>
    </location>
</feature>
<dbReference type="PANTHER" id="PTHR30250">
    <property type="entry name" value="PST FAMILY PREDICTED COLANIC ACID TRANSPORTER"/>
    <property type="match status" value="1"/>
</dbReference>
<dbReference type="PANTHER" id="PTHR30250:SF26">
    <property type="entry name" value="PSMA PROTEIN"/>
    <property type="match status" value="1"/>
</dbReference>
<dbReference type="InterPro" id="IPR002528">
    <property type="entry name" value="MATE_fam"/>
</dbReference>
<evidence type="ECO:0000256" key="1">
    <source>
        <dbReference type="ARBA" id="ARBA00004651"/>
    </source>
</evidence>
<dbReference type="Pfam" id="PF01554">
    <property type="entry name" value="MatE"/>
    <property type="match status" value="1"/>
</dbReference>
<name>A0A139L1B0_BACT4</name>
<dbReference type="GO" id="GO:0015297">
    <property type="term" value="F:antiporter activity"/>
    <property type="evidence" value="ECO:0007669"/>
    <property type="project" value="InterPro"/>
</dbReference>
<protein>
    <submittedName>
        <fullName evidence="7">Oligosaccharide flippase family protein</fullName>
    </submittedName>
</protein>